<dbReference type="AlphaFoldDB" id="A0A3B3D590"/>
<keyword evidence="2" id="KW-0812">Transmembrane</keyword>
<dbReference type="STRING" id="30732.ENSOMEP00000024590"/>
<dbReference type="GO" id="GO:0009897">
    <property type="term" value="C:external side of plasma membrane"/>
    <property type="evidence" value="ECO:0007669"/>
    <property type="project" value="TreeGrafter"/>
</dbReference>
<evidence type="ECO:0000256" key="3">
    <source>
        <dbReference type="SAM" id="SignalP"/>
    </source>
</evidence>
<dbReference type="Ensembl" id="ENSOMET00000009282.1">
    <property type="protein sequence ID" value="ENSOMEP00000024590.1"/>
    <property type="gene ID" value="ENSOMEG00000005305.1"/>
</dbReference>
<dbReference type="GO" id="GO:0050853">
    <property type="term" value="P:B cell receptor signaling pathway"/>
    <property type="evidence" value="ECO:0007669"/>
    <property type="project" value="TreeGrafter"/>
</dbReference>
<dbReference type="SMART" id="SM00409">
    <property type="entry name" value="IG"/>
    <property type="match status" value="1"/>
</dbReference>
<dbReference type="GO" id="GO:0030183">
    <property type="term" value="P:B cell differentiation"/>
    <property type="evidence" value="ECO:0007669"/>
    <property type="project" value="TreeGrafter"/>
</dbReference>
<dbReference type="SUPFAM" id="SSF48726">
    <property type="entry name" value="Immunoglobulin"/>
    <property type="match status" value="1"/>
</dbReference>
<organism evidence="5 6">
    <name type="scientific">Oryzias melastigma</name>
    <name type="common">Marine medaka</name>
    <dbReference type="NCBI Taxonomy" id="30732"/>
    <lineage>
        <taxon>Eukaryota</taxon>
        <taxon>Metazoa</taxon>
        <taxon>Chordata</taxon>
        <taxon>Craniata</taxon>
        <taxon>Vertebrata</taxon>
        <taxon>Euteleostomi</taxon>
        <taxon>Actinopterygii</taxon>
        <taxon>Neopterygii</taxon>
        <taxon>Teleostei</taxon>
        <taxon>Neoteleostei</taxon>
        <taxon>Acanthomorphata</taxon>
        <taxon>Ovalentaria</taxon>
        <taxon>Atherinomorphae</taxon>
        <taxon>Beloniformes</taxon>
        <taxon>Adrianichthyidae</taxon>
        <taxon>Oryziinae</taxon>
        <taxon>Oryzias</taxon>
    </lineage>
</organism>
<evidence type="ECO:0000256" key="1">
    <source>
        <dbReference type="ARBA" id="ARBA00023319"/>
    </source>
</evidence>
<accession>A0A3B3D590</accession>
<keyword evidence="3" id="KW-0732">Signal</keyword>
<dbReference type="RefSeq" id="XP_024140522.1">
    <property type="nucleotide sequence ID" value="XM_024284754.2"/>
</dbReference>
<feature type="chain" id="PRO_5017377200" evidence="3">
    <location>
        <begin position="24"/>
        <end position="210"/>
    </location>
</feature>
<reference evidence="5" key="1">
    <citation type="submission" date="2025-08" db="UniProtKB">
        <authorList>
            <consortium name="Ensembl"/>
        </authorList>
    </citation>
    <scope>IDENTIFICATION</scope>
</reference>
<dbReference type="OMA" id="PVHFICY"/>
<evidence type="ECO:0000256" key="2">
    <source>
        <dbReference type="SAM" id="Phobius"/>
    </source>
</evidence>
<keyword evidence="2" id="KW-1133">Transmembrane helix</keyword>
<dbReference type="InterPro" id="IPR013783">
    <property type="entry name" value="Ig-like_fold"/>
</dbReference>
<dbReference type="CDD" id="cd00099">
    <property type="entry name" value="IgV"/>
    <property type="match status" value="1"/>
</dbReference>
<keyword evidence="2" id="KW-0472">Membrane</keyword>
<dbReference type="GeneID" id="112154109"/>
<name>A0A3B3D590_ORYME</name>
<feature type="domain" description="Ig-like" evidence="4">
    <location>
        <begin position="35"/>
        <end position="111"/>
    </location>
</feature>
<evidence type="ECO:0000259" key="4">
    <source>
        <dbReference type="PROSITE" id="PS50835"/>
    </source>
</evidence>
<dbReference type="GO" id="GO:0019815">
    <property type="term" value="C:B cell receptor complex"/>
    <property type="evidence" value="ECO:0007669"/>
    <property type="project" value="TreeGrafter"/>
</dbReference>
<dbReference type="OrthoDB" id="9894386at2759"/>
<dbReference type="PROSITE" id="PS50835">
    <property type="entry name" value="IG_LIKE"/>
    <property type="match status" value="1"/>
</dbReference>
<dbReference type="PANTHER" id="PTHR14334">
    <property type="entry name" value="B-CELL ANTIGEN RECEPTOR COMPLEX-ASSOCIATED PROTEIN"/>
    <property type="match status" value="1"/>
</dbReference>
<dbReference type="PANTHER" id="PTHR14334:SF2">
    <property type="entry name" value="B-CELL ANTIGEN RECEPTOR COMPLEX-ASSOCIATED PROTEIN BETA CHAIN"/>
    <property type="match status" value="1"/>
</dbReference>
<dbReference type="InterPro" id="IPR003599">
    <property type="entry name" value="Ig_sub"/>
</dbReference>
<dbReference type="KEGG" id="oml:112154109"/>
<dbReference type="InterPro" id="IPR036179">
    <property type="entry name" value="Ig-like_dom_sf"/>
</dbReference>
<protein>
    <submittedName>
        <fullName evidence="5">CD79b molecule</fullName>
    </submittedName>
</protein>
<sequence length="210" mass="23977">MNVIMRWIQAGWCLLALISLSAALQISQKPRFYGVKTGSKVKILCEGKKQGEKTDVFWYKFEKYDKRNETETLHLNETDSLKLLNTNKNVISILTIRNAKEKDTGVYFCKIGTTLGPGTEVRVVRHIDFNKAQHLSKLKDGLIILQGLLLPVCIAAVLLRKHKELEKSDSMYEEPEMDHIYEGLAIETCGDLYEDLTLYSQPEIAEAPWE</sequence>
<dbReference type="Proteomes" id="UP000261560">
    <property type="component" value="Unplaced"/>
</dbReference>
<evidence type="ECO:0000313" key="5">
    <source>
        <dbReference type="Ensembl" id="ENSOMEP00000024590.1"/>
    </source>
</evidence>
<dbReference type="CTD" id="974"/>
<evidence type="ECO:0000313" key="6">
    <source>
        <dbReference type="Proteomes" id="UP000261560"/>
    </source>
</evidence>
<keyword evidence="1" id="KW-0393">Immunoglobulin domain</keyword>
<dbReference type="GeneTree" id="ENSGT00730000111991"/>
<feature type="transmembrane region" description="Helical" evidence="2">
    <location>
        <begin position="141"/>
        <end position="159"/>
    </location>
</feature>
<dbReference type="Pfam" id="PF00047">
    <property type="entry name" value="ig"/>
    <property type="match status" value="1"/>
</dbReference>
<dbReference type="InterPro" id="IPR013151">
    <property type="entry name" value="Immunoglobulin_dom"/>
</dbReference>
<proteinExistence type="predicted"/>
<dbReference type="Gene3D" id="2.60.40.10">
    <property type="entry name" value="Immunoglobulins"/>
    <property type="match status" value="1"/>
</dbReference>
<dbReference type="InterPro" id="IPR007110">
    <property type="entry name" value="Ig-like_dom"/>
</dbReference>
<feature type="signal peptide" evidence="3">
    <location>
        <begin position="1"/>
        <end position="23"/>
    </location>
</feature>
<keyword evidence="6" id="KW-1185">Reference proteome</keyword>
<dbReference type="PaxDb" id="30732-ENSOMEP00000024590"/>
<reference evidence="5" key="2">
    <citation type="submission" date="2025-09" db="UniProtKB">
        <authorList>
            <consortium name="Ensembl"/>
        </authorList>
    </citation>
    <scope>IDENTIFICATION</scope>
</reference>